<keyword evidence="18" id="KW-0458">Lysosome</keyword>
<evidence type="ECO:0000256" key="15">
    <source>
        <dbReference type="ARBA" id="ARBA00023049"/>
    </source>
</evidence>
<dbReference type="GO" id="GO:0004180">
    <property type="term" value="F:carboxypeptidase activity"/>
    <property type="evidence" value="ECO:0007669"/>
    <property type="project" value="UniProtKB-KW"/>
</dbReference>
<evidence type="ECO:0000256" key="20">
    <source>
        <dbReference type="ARBA" id="ARBA00033328"/>
    </source>
</evidence>
<keyword evidence="7" id="KW-0121">Carboxypeptidase</keyword>
<dbReference type="PANTHER" id="PTHR12053">
    <property type="entry name" value="PROTEASE FAMILY M28 PLASMA GLUTAMATE CARBOXYPEPTIDASE-RELATED"/>
    <property type="match status" value="1"/>
</dbReference>
<keyword evidence="10" id="KW-0732">Signal</keyword>
<keyword evidence="14" id="KW-0333">Golgi apparatus</keyword>
<evidence type="ECO:0000256" key="5">
    <source>
        <dbReference type="ARBA" id="ARBA00014116"/>
    </source>
</evidence>
<evidence type="ECO:0000256" key="6">
    <source>
        <dbReference type="ARBA" id="ARBA00022525"/>
    </source>
</evidence>
<dbReference type="Pfam" id="PF04389">
    <property type="entry name" value="Peptidase_M28"/>
    <property type="match status" value="1"/>
</dbReference>
<evidence type="ECO:0000256" key="10">
    <source>
        <dbReference type="ARBA" id="ARBA00022729"/>
    </source>
</evidence>
<name>A0A660SFL3_UNCW3</name>
<evidence type="ECO:0000256" key="2">
    <source>
        <dbReference type="ARBA" id="ARBA00004371"/>
    </source>
</evidence>
<dbReference type="GO" id="GO:0005576">
    <property type="term" value="C:extracellular region"/>
    <property type="evidence" value="ECO:0007669"/>
    <property type="project" value="UniProtKB-SubCell"/>
</dbReference>
<feature type="domain" description="Peptidase M28" evidence="21">
    <location>
        <begin position="202"/>
        <end position="385"/>
    </location>
</feature>
<evidence type="ECO:0000256" key="12">
    <source>
        <dbReference type="ARBA" id="ARBA00022824"/>
    </source>
</evidence>
<dbReference type="Proteomes" id="UP000268469">
    <property type="component" value="Unassembled WGS sequence"/>
</dbReference>
<comment type="caution">
    <text evidence="22">The sequence shown here is derived from an EMBL/GenBank/DDBJ whole genome shotgun (WGS) entry which is preliminary data.</text>
</comment>
<keyword evidence="17" id="KW-0325">Glycoprotein</keyword>
<evidence type="ECO:0000256" key="14">
    <source>
        <dbReference type="ARBA" id="ARBA00023034"/>
    </source>
</evidence>
<evidence type="ECO:0000256" key="16">
    <source>
        <dbReference type="ARBA" id="ARBA00023145"/>
    </source>
</evidence>
<dbReference type="PANTHER" id="PTHR12053:SF3">
    <property type="entry name" value="CARBOXYPEPTIDASE Q"/>
    <property type="match status" value="1"/>
</dbReference>
<reference evidence="22 23" key="1">
    <citation type="submission" date="2018-06" db="EMBL/GenBank/DDBJ databases">
        <title>Extensive metabolic versatility and redundancy in microbially diverse, dynamic hydrothermal sediments.</title>
        <authorList>
            <person name="Dombrowski N."/>
            <person name="Teske A."/>
            <person name="Baker B.J."/>
        </authorList>
    </citation>
    <scope>NUCLEOTIDE SEQUENCE [LARGE SCALE GENOMIC DNA]</scope>
    <source>
        <strain evidence="22">B36_G15</strain>
    </source>
</reference>
<dbReference type="GO" id="GO:0006508">
    <property type="term" value="P:proteolysis"/>
    <property type="evidence" value="ECO:0007669"/>
    <property type="project" value="UniProtKB-KW"/>
</dbReference>
<keyword evidence="13" id="KW-0862">Zinc</keyword>
<evidence type="ECO:0000313" key="23">
    <source>
        <dbReference type="Proteomes" id="UP000268469"/>
    </source>
</evidence>
<evidence type="ECO:0000256" key="3">
    <source>
        <dbReference type="ARBA" id="ARBA00004555"/>
    </source>
</evidence>
<dbReference type="AlphaFoldDB" id="A0A660SFL3"/>
<organism evidence="22 23">
    <name type="scientific">candidate division WOR-3 bacterium</name>
    <dbReference type="NCBI Taxonomy" id="2052148"/>
    <lineage>
        <taxon>Bacteria</taxon>
        <taxon>Bacteria division WOR-3</taxon>
    </lineage>
</organism>
<dbReference type="SUPFAM" id="SSF53187">
    <property type="entry name" value="Zn-dependent exopeptidases"/>
    <property type="match status" value="1"/>
</dbReference>
<keyword evidence="15" id="KW-0482">Metalloprotease</keyword>
<keyword evidence="9" id="KW-0479">Metal-binding</keyword>
<sequence length="425" mass="47937">MSVHRPSFSGRKAYQHLNILAGKIRNRMAGTRGEGRAIRYIGATFRSFGYRVRYQRFTITTYLPYPASIQLPTRGVVIKGFPIGLSRSTSKRGVRGKLYYFGEGDTRYLTTDLKGKILVLPATDFGYEWFSHLAEKRPEGVVLIERTPDRDPIRVQLEPEWPNRGFPIIRVRYDDGLHLTRMVGESAQLISRCPARRAESCNVIAELKGEDFPEEVIIIGAHHDSSWEGPGATDNGGGVALVLELARIFKKIGSRRTLRFITWGAEEFGLRGSIAYLRKLRSKARDRIRLVVNIDVQGVLIGRNGAYIIGPEELTASVRLLAKEKGPPFDVKEGIYSSDGMPFATKGIPSVNFGRGGGSTAYIHTDRDTIDHLSIDALENQGRFIETWLYRYVAQANVFPFAREIPERIKKKVTEYFEKRLGVRV</sequence>
<proteinExistence type="predicted"/>
<dbReference type="GO" id="GO:0046872">
    <property type="term" value="F:metal ion binding"/>
    <property type="evidence" value="ECO:0007669"/>
    <property type="project" value="UniProtKB-KW"/>
</dbReference>
<keyword evidence="16" id="KW-0865">Zymogen</keyword>
<keyword evidence="6" id="KW-0964">Secreted</keyword>
<evidence type="ECO:0000256" key="19">
    <source>
        <dbReference type="ARBA" id="ARBA00025833"/>
    </source>
</evidence>
<evidence type="ECO:0000256" key="4">
    <source>
        <dbReference type="ARBA" id="ARBA00004613"/>
    </source>
</evidence>
<comment type="subunit">
    <text evidence="19">Homodimer. The monomeric form is inactive while the homodimer is active.</text>
</comment>
<evidence type="ECO:0000256" key="13">
    <source>
        <dbReference type="ARBA" id="ARBA00022833"/>
    </source>
</evidence>
<gene>
    <name evidence="22" type="ORF">DRP53_08210</name>
</gene>
<dbReference type="Gene3D" id="3.50.30.30">
    <property type="match status" value="1"/>
</dbReference>
<accession>A0A660SFL3</accession>
<dbReference type="GO" id="GO:0070573">
    <property type="term" value="F:metallodipeptidase activity"/>
    <property type="evidence" value="ECO:0007669"/>
    <property type="project" value="InterPro"/>
</dbReference>
<keyword evidence="12" id="KW-0256">Endoplasmic reticulum</keyword>
<comment type="subcellular location">
    <subcellularLocation>
        <location evidence="1">Endoplasmic reticulum</location>
    </subcellularLocation>
    <subcellularLocation>
        <location evidence="3">Golgi apparatus</location>
    </subcellularLocation>
    <subcellularLocation>
        <location evidence="2">Lysosome</location>
    </subcellularLocation>
    <subcellularLocation>
        <location evidence="4">Secreted</location>
    </subcellularLocation>
</comment>
<evidence type="ECO:0000259" key="21">
    <source>
        <dbReference type="Pfam" id="PF04389"/>
    </source>
</evidence>
<dbReference type="InterPro" id="IPR007484">
    <property type="entry name" value="Peptidase_M28"/>
</dbReference>
<keyword evidence="11" id="KW-0378">Hydrolase</keyword>
<protein>
    <recommendedName>
        <fullName evidence="5">Carboxypeptidase Q</fullName>
    </recommendedName>
    <alternativeName>
        <fullName evidence="20">Plasma glutamate carboxypeptidase</fullName>
    </alternativeName>
</protein>
<evidence type="ECO:0000256" key="1">
    <source>
        <dbReference type="ARBA" id="ARBA00004240"/>
    </source>
</evidence>
<evidence type="ECO:0000256" key="9">
    <source>
        <dbReference type="ARBA" id="ARBA00022723"/>
    </source>
</evidence>
<dbReference type="InterPro" id="IPR039866">
    <property type="entry name" value="CPQ"/>
</dbReference>
<evidence type="ECO:0000313" key="22">
    <source>
        <dbReference type="EMBL" id="RKX69423.1"/>
    </source>
</evidence>
<evidence type="ECO:0000256" key="11">
    <source>
        <dbReference type="ARBA" id="ARBA00022801"/>
    </source>
</evidence>
<evidence type="ECO:0000256" key="7">
    <source>
        <dbReference type="ARBA" id="ARBA00022645"/>
    </source>
</evidence>
<evidence type="ECO:0000256" key="18">
    <source>
        <dbReference type="ARBA" id="ARBA00023228"/>
    </source>
</evidence>
<evidence type="ECO:0000256" key="17">
    <source>
        <dbReference type="ARBA" id="ARBA00023180"/>
    </source>
</evidence>
<dbReference type="GO" id="GO:0005764">
    <property type="term" value="C:lysosome"/>
    <property type="evidence" value="ECO:0007669"/>
    <property type="project" value="UniProtKB-SubCell"/>
</dbReference>
<dbReference type="Gene3D" id="3.40.630.10">
    <property type="entry name" value="Zn peptidases"/>
    <property type="match status" value="1"/>
</dbReference>
<evidence type="ECO:0000256" key="8">
    <source>
        <dbReference type="ARBA" id="ARBA00022670"/>
    </source>
</evidence>
<dbReference type="EMBL" id="QNBE01000085">
    <property type="protein sequence ID" value="RKX69423.1"/>
    <property type="molecule type" value="Genomic_DNA"/>
</dbReference>
<keyword evidence="8" id="KW-0645">Protease</keyword>